<dbReference type="Pfam" id="PF13909">
    <property type="entry name" value="zf-H2C2_5"/>
    <property type="match status" value="1"/>
</dbReference>
<comment type="caution">
    <text evidence="2">The sequence shown here is derived from an EMBL/GenBank/DDBJ whole genome shotgun (WGS) entry which is preliminary data.</text>
</comment>
<feature type="compositionally biased region" description="Pro residues" evidence="1">
    <location>
        <begin position="587"/>
        <end position="600"/>
    </location>
</feature>
<feature type="region of interest" description="Disordered" evidence="1">
    <location>
        <begin position="186"/>
        <end position="221"/>
    </location>
</feature>
<dbReference type="KEGG" id="crq:GCK72_018564"/>
<feature type="compositionally biased region" description="Low complexity" evidence="1">
    <location>
        <begin position="418"/>
        <end position="428"/>
    </location>
</feature>
<feature type="region of interest" description="Disordered" evidence="1">
    <location>
        <begin position="578"/>
        <end position="600"/>
    </location>
</feature>
<feature type="compositionally biased region" description="Low complexity" evidence="1">
    <location>
        <begin position="247"/>
        <end position="264"/>
    </location>
</feature>
<evidence type="ECO:0000313" key="3">
    <source>
        <dbReference type="Proteomes" id="UP000483820"/>
    </source>
</evidence>
<dbReference type="AlphaFoldDB" id="A0A6A5GAJ2"/>
<dbReference type="GeneID" id="9811922"/>
<accession>A0A6A5GAJ2</accession>
<gene>
    <name evidence="2" type="ORF">GCK72_018564</name>
</gene>
<protein>
    <submittedName>
        <fullName evidence="2">Uncharacterized protein</fullName>
    </submittedName>
</protein>
<organism evidence="2 3">
    <name type="scientific">Caenorhabditis remanei</name>
    <name type="common">Caenorhabditis vulgaris</name>
    <dbReference type="NCBI Taxonomy" id="31234"/>
    <lineage>
        <taxon>Eukaryota</taxon>
        <taxon>Metazoa</taxon>
        <taxon>Ecdysozoa</taxon>
        <taxon>Nematoda</taxon>
        <taxon>Chromadorea</taxon>
        <taxon>Rhabditida</taxon>
        <taxon>Rhabditina</taxon>
        <taxon>Rhabditomorpha</taxon>
        <taxon>Rhabditoidea</taxon>
        <taxon>Rhabditidae</taxon>
        <taxon>Peloderinae</taxon>
        <taxon>Caenorhabditis</taxon>
    </lineage>
</organism>
<dbReference type="RefSeq" id="XP_053581538.1">
    <property type="nucleotide sequence ID" value="XM_053732625.1"/>
</dbReference>
<dbReference type="GO" id="GO:0005634">
    <property type="term" value="C:nucleus"/>
    <property type="evidence" value="ECO:0007669"/>
    <property type="project" value="EnsemblMetazoa"/>
</dbReference>
<evidence type="ECO:0000256" key="1">
    <source>
        <dbReference type="SAM" id="MobiDB-lite"/>
    </source>
</evidence>
<feature type="region of interest" description="Disordered" evidence="1">
    <location>
        <begin position="247"/>
        <end position="273"/>
    </location>
</feature>
<sequence length="600" mass="64996">MLEPPLSASEHNNNNTKVTEDLNELNKGTMSGQQIDSFSPWQATSSSSVTGTSELFGSTYAMLSDHASYPDQWSGKHLTQSILFEQPQIQPLVGNSYDPPVRFDPPYAYRAAGAGYMSAMPSLAATAAQYYPPRTSGYVGGPHFYPPALSGVPNTQQLLLAAQAAQASNAQQQLQQQVLRPEPLRPATQKVGNGLNRSSSNSSAETLRNNSVSVATVSPSDDNESQLLAAGILSTFCLNRKNSLNSPALTSSGSAASGTPPLGSDPNNTDLEGSDEERVMCMACRGVYPSRRSLTGHIGRNEKCREIIGRNYLDALANGVNPPIPGTDAAIKSGAITTGADGMSPVCPYCDRFISHYKGNIRRHINQCCKSAEPIKRHRVEQNEKQTPKKRAKKDDNGNRYPEYADHDSSSMSGGVLNSPKMSSPSSSFFGTANSSDLCSPTEYSSSAYEPYPVNGHSQRSPRETAVLQDAYICEDCDFVTVYKGNMKRHLNTCHPQPECKKWDQKLEGMRASNLGISGDRLQERLAAHKANSSRGRKPRKKKENNTEESEPMEFKNLLNAEAGSLLEALASTSSITMEGYNGNNFQPPPPPPPPSSMML</sequence>
<dbReference type="EMBL" id="WUAV01000005">
    <property type="protein sequence ID" value="KAF1752010.1"/>
    <property type="molecule type" value="Genomic_DNA"/>
</dbReference>
<evidence type="ECO:0000313" key="2">
    <source>
        <dbReference type="EMBL" id="KAF1752010.1"/>
    </source>
</evidence>
<dbReference type="CTD" id="9811922"/>
<feature type="region of interest" description="Disordered" evidence="1">
    <location>
        <begin position="528"/>
        <end position="555"/>
    </location>
</feature>
<name>A0A6A5GAJ2_CAERE</name>
<dbReference type="Proteomes" id="UP000483820">
    <property type="component" value="Chromosome V"/>
</dbReference>
<proteinExistence type="predicted"/>
<reference evidence="2 3" key="1">
    <citation type="submission" date="2019-12" db="EMBL/GenBank/DDBJ databases">
        <title>Chromosome-level assembly of the Caenorhabditis remanei genome.</title>
        <authorList>
            <person name="Teterina A.A."/>
            <person name="Willis J.H."/>
            <person name="Phillips P.C."/>
        </authorList>
    </citation>
    <scope>NUCLEOTIDE SEQUENCE [LARGE SCALE GENOMIC DNA]</scope>
    <source>
        <strain evidence="2 3">PX506</strain>
        <tissue evidence="2">Whole organism</tissue>
    </source>
</reference>
<feature type="compositionally biased region" description="Basic and acidic residues" evidence="1">
    <location>
        <begin position="380"/>
        <end position="409"/>
    </location>
</feature>
<feature type="compositionally biased region" description="Polar residues" evidence="1">
    <location>
        <begin position="204"/>
        <end position="220"/>
    </location>
</feature>
<feature type="region of interest" description="Disordered" evidence="1">
    <location>
        <begin position="379"/>
        <end position="428"/>
    </location>
</feature>